<protein>
    <recommendedName>
        <fullName evidence="4">Ycf20</fullName>
    </recommendedName>
</protein>
<gene>
    <name evidence="3" type="primary">ycf20</name>
</gene>
<keyword evidence="3" id="KW-0934">Plastid</keyword>
<name>A0A1X9RPP3_9CHLO</name>
<keyword evidence="3" id="KW-0150">Chloroplast</keyword>
<dbReference type="AlphaFoldDB" id="A0A1X9RPP3"/>
<evidence type="ECO:0000313" key="3">
    <source>
        <dbReference type="EMBL" id="ARQ82130.1"/>
    </source>
</evidence>
<keyword evidence="2" id="KW-0812">Transmembrane</keyword>
<feature type="transmembrane region" description="Helical" evidence="2">
    <location>
        <begin position="29"/>
        <end position="49"/>
    </location>
</feature>
<dbReference type="EMBL" id="KY509312">
    <property type="protein sequence ID" value="ARQ82130.1"/>
    <property type="molecule type" value="Genomic_DNA"/>
</dbReference>
<reference evidence="3" key="1">
    <citation type="journal article" date="2017" name="J. Phycol.">
        <title>Phylogenetic position of the coral symbiont Ostreobium (Ulvophyceae) inferred from chloroplast genome data.</title>
        <authorList>
            <person name="Verbruggen H."/>
            <person name="Marcelino V.R."/>
            <person name="Guiry M.D."/>
            <person name="Cremen M.C."/>
            <person name="Jackson C.J."/>
        </authorList>
    </citation>
    <scope>NUCLEOTIDE SEQUENCE</scope>
</reference>
<organism evidence="3">
    <name type="scientific">Ostreobium sp. HV05007a</name>
    <dbReference type="NCBI Taxonomy" id="1979228"/>
    <lineage>
        <taxon>Eukaryota</taxon>
        <taxon>Viridiplantae</taxon>
        <taxon>Chlorophyta</taxon>
        <taxon>core chlorophytes</taxon>
        <taxon>Ulvophyceae</taxon>
        <taxon>TCBD clade</taxon>
        <taxon>Bryopsidales</taxon>
        <taxon>Ostreobineae</taxon>
        <taxon>Ostreobiaceae</taxon>
        <taxon>Ostreobium</taxon>
    </lineage>
</organism>
<proteinExistence type="inferred from homology"/>
<keyword evidence="2" id="KW-0472">Membrane</keyword>
<dbReference type="Pfam" id="PF04483">
    <property type="entry name" value="DUF565"/>
    <property type="match status" value="1"/>
</dbReference>
<keyword evidence="2" id="KW-1133">Transmembrane helix</keyword>
<feature type="transmembrane region" description="Helical" evidence="2">
    <location>
        <begin position="55"/>
        <end position="78"/>
    </location>
</feature>
<evidence type="ECO:0008006" key="4">
    <source>
        <dbReference type="Google" id="ProtNLM"/>
    </source>
</evidence>
<sequence>MKYLTRYYSQFNNNIEFINRKIKKLKKNFLSFLLFFFLGFFIGNLFGTFVEYIKFINVSNSLLILLLILSNEFINFCVYSKKKPIYKLKLYNFLNAFKIGTLLGFFVDSYKVGS</sequence>
<dbReference type="InterPro" id="IPR007572">
    <property type="entry name" value="Uncharacterised_Ycf20"/>
</dbReference>
<comment type="similarity">
    <text evidence="1">Belongs to the ycf20 family.</text>
</comment>
<feature type="transmembrane region" description="Helical" evidence="2">
    <location>
        <begin position="90"/>
        <end position="107"/>
    </location>
</feature>
<evidence type="ECO:0000256" key="2">
    <source>
        <dbReference type="SAM" id="Phobius"/>
    </source>
</evidence>
<accession>A0A1X9RPP3</accession>
<geneLocation type="chloroplast" evidence="3"/>
<evidence type="ECO:0000256" key="1">
    <source>
        <dbReference type="ARBA" id="ARBA00009846"/>
    </source>
</evidence>